<keyword evidence="2" id="KW-1185">Reference proteome</keyword>
<dbReference type="EMBL" id="REGN01000959">
    <property type="protein sequence ID" value="RNA37921.1"/>
    <property type="molecule type" value="Genomic_DNA"/>
</dbReference>
<protein>
    <recommendedName>
        <fullName evidence="3">RNA-directed DNA polymerase from mobile element jockey-like</fullName>
    </recommendedName>
</protein>
<sequence>MVKKIKNLGVYLNRKKNNKDQIENRIKSACKTMASIKYLQTENQHLNVNIKIHIYKVFVRPVLIYGLENYALKNARSTALYASNETCSIIENNE</sequence>
<name>A0A3M7SPY9_BRAPC</name>
<evidence type="ECO:0008006" key="3">
    <source>
        <dbReference type="Google" id="ProtNLM"/>
    </source>
</evidence>
<organism evidence="1 2">
    <name type="scientific">Brachionus plicatilis</name>
    <name type="common">Marine rotifer</name>
    <name type="synonym">Brachionus muelleri</name>
    <dbReference type="NCBI Taxonomy" id="10195"/>
    <lineage>
        <taxon>Eukaryota</taxon>
        <taxon>Metazoa</taxon>
        <taxon>Spiralia</taxon>
        <taxon>Gnathifera</taxon>
        <taxon>Rotifera</taxon>
        <taxon>Eurotatoria</taxon>
        <taxon>Monogononta</taxon>
        <taxon>Pseudotrocha</taxon>
        <taxon>Ploima</taxon>
        <taxon>Brachionidae</taxon>
        <taxon>Brachionus</taxon>
    </lineage>
</organism>
<proteinExistence type="predicted"/>
<dbReference type="AlphaFoldDB" id="A0A3M7SPY9"/>
<evidence type="ECO:0000313" key="1">
    <source>
        <dbReference type="EMBL" id="RNA37921.1"/>
    </source>
</evidence>
<accession>A0A3M7SPY9</accession>
<comment type="caution">
    <text evidence="1">The sequence shown here is derived from an EMBL/GenBank/DDBJ whole genome shotgun (WGS) entry which is preliminary data.</text>
</comment>
<dbReference type="Proteomes" id="UP000276133">
    <property type="component" value="Unassembled WGS sequence"/>
</dbReference>
<reference evidence="1 2" key="1">
    <citation type="journal article" date="2018" name="Sci. Rep.">
        <title>Genomic signatures of local adaptation to the degree of environmental predictability in rotifers.</title>
        <authorList>
            <person name="Franch-Gras L."/>
            <person name="Hahn C."/>
            <person name="Garcia-Roger E.M."/>
            <person name="Carmona M.J."/>
            <person name="Serra M."/>
            <person name="Gomez A."/>
        </authorList>
    </citation>
    <scope>NUCLEOTIDE SEQUENCE [LARGE SCALE GENOMIC DNA]</scope>
    <source>
        <strain evidence="1">HYR1</strain>
    </source>
</reference>
<evidence type="ECO:0000313" key="2">
    <source>
        <dbReference type="Proteomes" id="UP000276133"/>
    </source>
</evidence>
<gene>
    <name evidence="1" type="ORF">BpHYR1_042803</name>
</gene>